<proteinExistence type="predicted"/>
<feature type="transmembrane region" description="Helical" evidence="1">
    <location>
        <begin position="98"/>
        <end position="122"/>
    </location>
</feature>
<sequence>MEVFLEYIFSMPIVAFTIPLMIMIVFWVFALIGMLDIEILDFTGDADAESTDSTGSSFLESLGLDGVPLTVAITIVEIYGFAFAYLARKFIMPLFDGVLTATAAGFVVAVLALVIALPFAAYTSRPFRKIFITHEAVTKSDLIGTYCIVTTQTVNESFGQARAEDGMVYSVRTAPDHQIAGGSRVVLIDFNKDNDTFTVVTEAELMAMSSTQHI</sequence>
<dbReference type="Proteomes" id="UP001249020">
    <property type="component" value="Unassembled WGS sequence"/>
</dbReference>
<evidence type="ECO:0000313" key="2">
    <source>
        <dbReference type="EMBL" id="MDT0583479.1"/>
    </source>
</evidence>
<dbReference type="AlphaFoldDB" id="A0AAW8R381"/>
<dbReference type="EMBL" id="JAVRIE010000005">
    <property type="protein sequence ID" value="MDT0583479.1"/>
    <property type="molecule type" value="Genomic_DNA"/>
</dbReference>
<feature type="transmembrane region" description="Helical" evidence="1">
    <location>
        <begin position="7"/>
        <end position="32"/>
    </location>
</feature>
<reference evidence="2 3" key="1">
    <citation type="submission" date="2023-09" db="EMBL/GenBank/DDBJ databases">
        <authorList>
            <person name="Rey-Velasco X."/>
        </authorList>
    </citation>
    <scope>NUCLEOTIDE SEQUENCE [LARGE SCALE GENOMIC DNA]</scope>
    <source>
        <strain evidence="2 3">W409</strain>
    </source>
</reference>
<protein>
    <submittedName>
        <fullName evidence="2">DUF1449 family protein</fullName>
    </submittedName>
</protein>
<organism evidence="2 3">
    <name type="scientific">Brumicola blandensis</name>
    <dbReference type="NCBI Taxonomy" id="3075611"/>
    <lineage>
        <taxon>Bacteria</taxon>
        <taxon>Pseudomonadati</taxon>
        <taxon>Pseudomonadota</taxon>
        <taxon>Gammaproteobacteria</taxon>
        <taxon>Alteromonadales</taxon>
        <taxon>Alteromonadaceae</taxon>
        <taxon>Brumicola</taxon>
    </lineage>
</organism>
<feature type="transmembrane region" description="Helical" evidence="1">
    <location>
        <begin position="66"/>
        <end position="86"/>
    </location>
</feature>
<keyword evidence="1" id="KW-0472">Membrane</keyword>
<keyword evidence="3" id="KW-1185">Reference proteome</keyword>
<name>A0AAW8R381_9ALTE</name>
<dbReference type="RefSeq" id="WP_311362248.1">
    <property type="nucleotide sequence ID" value="NZ_JAVRIE010000005.1"/>
</dbReference>
<evidence type="ECO:0000256" key="1">
    <source>
        <dbReference type="SAM" id="Phobius"/>
    </source>
</evidence>
<keyword evidence="1" id="KW-0812">Transmembrane</keyword>
<accession>A0AAW8R381</accession>
<gene>
    <name evidence="2" type="ORF">RM544_13100</name>
</gene>
<evidence type="ECO:0000313" key="3">
    <source>
        <dbReference type="Proteomes" id="UP001249020"/>
    </source>
</evidence>
<comment type="caution">
    <text evidence="2">The sequence shown here is derived from an EMBL/GenBank/DDBJ whole genome shotgun (WGS) entry which is preliminary data.</text>
</comment>
<keyword evidence="1" id="KW-1133">Transmembrane helix</keyword>